<name>A0A1Y2LFI7_9PROT</name>
<evidence type="ECO:0000313" key="11">
    <source>
        <dbReference type="EMBL" id="OSQ50089.1"/>
    </source>
</evidence>
<evidence type="ECO:0000256" key="9">
    <source>
        <dbReference type="RuleBase" id="RU361157"/>
    </source>
</evidence>
<dbReference type="GO" id="GO:0015774">
    <property type="term" value="P:polysaccharide transport"/>
    <property type="evidence" value="ECO:0007669"/>
    <property type="project" value="UniProtKB-KW"/>
</dbReference>
<dbReference type="GO" id="GO:0015920">
    <property type="term" value="P:lipopolysaccharide transport"/>
    <property type="evidence" value="ECO:0007669"/>
    <property type="project" value="TreeGrafter"/>
</dbReference>
<proteinExistence type="inferred from homology"/>
<evidence type="ECO:0000313" key="12">
    <source>
        <dbReference type="Proteomes" id="UP000193396"/>
    </source>
</evidence>
<dbReference type="GO" id="GO:0005886">
    <property type="term" value="C:plasma membrane"/>
    <property type="evidence" value="ECO:0007669"/>
    <property type="project" value="UniProtKB-SubCell"/>
</dbReference>
<evidence type="ECO:0000259" key="10">
    <source>
        <dbReference type="PROSITE" id="PS51012"/>
    </source>
</evidence>
<feature type="transmembrane region" description="Helical" evidence="9">
    <location>
        <begin position="165"/>
        <end position="189"/>
    </location>
</feature>
<feature type="transmembrane region" description="Helical" evidence="9">
    <location>
        <begin position="196"/>
        <end position="215"/>
    </location>
</feature>
<evidence type="ECO:0000256" key="1">
    <source>
        <dbReference type="ARBA" id="ARBA00004651"/>
    </source>
</evidence>
<dbReference type="PROSITE" id="PS51012">
    <property type="entry name" value="ABC_TM2"/>
    <property type="match status" value="1"/>
</dbReference>
<comment type="similarity">
    <text evidence="2 9">Belongs to the ABC-2 integral membrane protein family.</text>
</comment>
<dbReference type="RefSeq" id="WP_085614930.1">
    <property type="nucleotide sequence ID" value="NZ_JFKB01000001.1"/>
</dbReference>
<reference evidence="11 12" key="1">
    <citation type="submission" date="2014-03" db="EMBL/GenBank/DDBJ databases">
        <title>The draft genome sequence of Thalassospira alkalitolerans JCM 18968.</title>
        <authorList>
            <person name="Lai Q."/>
            <person name="Shao Z."/>
        </authorList>
    </citation>
    <scope>NUCLEOTIDE SEQUENCE [LARGE SCALE GENOMIC DNA]</scope>
    <source>
        <strain evidence="11 12">JCM 18968</strain>
    </source>
</reference>
<evidence type="ECO:0000256" key="2">
    <source>
        <dbReference type="ARBA" id="ARBA00007783"/>
    </source>
</evidence>
<feature type="transmembrane region" description="Helical" evidence="9">
    <location>
        <begin position="252"/>
        <end position="271"/>
    </location>
</feature>
<feature type="transmembrane region" description="Helical" evidence="9">
    <location>
        <begin position="58"/>
        <end position="81"/>
    </location>
</feature>
<protein>
    <recommendedName>
        <fullName evidence="9">Transport permease protein</fullName>
    </recommendedName>
</protein>
<dbReference type="Proteomes" id="UP000193396">
    <property type="component" value="Unassembled WGS sequence"/>
</dbReference>
<keyword evidence="8 9" id="KW-0472">Membrane</keyword>
<dbReference type="STRING" id="1293890.TALK_00905"/>
<dbReference type="InterPro" id="IPR013525">
    <property type="entry name" value="ABC2_TM"/>
</dbReference>
<keyword evidence="7" id="KW-0625">Polysaccharide transport</keyword>
<feature type="transmembrane region" description="Helical" evidence="9">
    <location>
        <begin position="87"/>
        <end position="106"/>
    </location>
</feature>
<keyword evidence="4 9" id="KW-1003">Cell membrane</keyword>
<evidence type="ECO:0000256" key="4">
    <source>
        <dbReference type="ARBA" id="ARBA00022475"/>
    </source>
</evidence>
<organism evidence="11 12">
    <name type="scientific">Thalassospira alkalitolerans</name>
    <dbReference type="NCBI Taxonomy" id="1293890"/>
    <lineage>
        <taxon>Bacteria</taxon>
        <taxon>Pseudomonadati</taxon>
        <taxon>Pseudomonadota</taxon>
        <taxon>Alphaproteobacteria</taxon>
        <taxon>Rhodospirillales</taxon>
        <taxon>Thalassospiraceae</taxon>
        <taxon>Thalassospira</taxon>
    </lineage>
</organism>
<dbReference type="InterPro" id="IPR047817">
    <property type="entry name" value="ABC2_TM_bact-type"/>
</dbReference>
<evidence type="ECO:0000256" key="8">
    <source>
        <dbReference type="ARBA" id="ARBA00023136"/>
    </source>
</evidence>
<gene>
    <name evidence="11" type="ORF">TALK_00905</name>
</gene>
<keyword evidence="7" id="KW-0762">Sugar transport</keyword>
<dbReference type="EMBL" id="JFKB01000001">
    <property type="protein sequence ID" value="OSQ50089.1"/>
    <property type="molecule type" value="Genomic_DNA"/>
</dbReference>
<feature type="domain" description="ABC transmembrane type-2" evidence="10">
    <location>
        <begin position="56"/>
        <end position="274"/>
    </location>
</feature>
<sequence length="282" mass="31748">MREKSSNSIQKNVFNSNYLQRATSASGEIFGAFRAWPVWIYLSLNDIRTKYRRAALGPLWLVFGIGIALSGMALAWSVIFGVSWREYVPYMISGMLVWQLISGYILQSCDMFTGEFSGLIKSLPAPPIIYALRFVMRGLWLFLHYLPFWVCVAVATGTWPTVESIPYFVLGLFMTLVTALSVSVIVGMMAARFRDLSPAIGALMTPAMMVTPVMWKPEMLGEYGVYAKMNPLTHYVEVLRAPLLGHAPGEESLIAVGVMAAFFSLLAFILYRRYRYTLVLWV</sequence>
<dbReference type="AlphaFoldDB" id="A0A1Y2LFI7"/>
<keyword evidence="12" id="KW-1185">Reference proteome</keyword>
<comment type="caution">
    <text evidence="11">The sequence shown here is derived from an EMBL/GenBank/DDBJ whole genome shotgun (WGS) entry which is preliminary data.</text>
</comment>
<feature type="transmembrane region" description="Helical" evidence="9">
    <location>
        <begin position="139"/>
        <end position="159"/>
    </location>
</feature>
<keyword evidence="3 9" id="KW-0813">Transport</keyword>
<evidence type="ECO:0000256" key="6">
    <source>
        <dbReference type="ARBA" id="ARBA00022989"/>
    </source>
</evidence>
<dbReference type="Pfam" id="PF01061">
    <property type="entry name" value="ABC2_membrane"/>
    <property type="match status" value="1"/>
</dbReference>
<accession>A0A1Y2LFI7</accession>
<evidence type="ECO:0000256" key="3">
    <source>
        <dbReference type="ARBA" id="ARBA00022448"/>
    </source>
</evidence>
<comment type="subcellular location">
    <subcellularLocation>
        <location evidence="9">Cell inner membrane</location>
        <topology evidence="9">Multi-pass membrane protein</topology>
    </subcellularLocation>
    <subcellularLocation>
        <location evidence="1">Cell membrane</location>
        <topology evidence="1">Multi-pass membrane protein</topology>
    </subcellularLocation>
</comment>
<keyword evidence="5 9" id="KW-0812">Transmembrane</keyword>
<dbReference type="OrthoDB" id="9796017at2"/>
<keyword evidence="6 9" id="KW-1133">Transmembrane helix</keyword>
<evidence type="ECO:0000256" key="7">
    <source>
        <dbReference type="ARBA" id="ARBA00023047"/>
    </source>
</evidence>
<dbReference type="PANTHER" id="PTHR30413">
    <property type="entry name" value="INNER MEMBRANE TRANSPORT PERMEASE"/>
    <property type="match status" value="1"/>
</dbReference>
<dbReference type="PANTHER" id="PTHR30413:SF10">
    <property type="entry name" value="CAPSULE POLYSACCHARIDE EXPORT INNER-MEMBRANE PROTEIN CTRC"/>
    <property type="match status" value="1"/>
</dbReference>
<dbReference type="GO" id="GO:0140359">
    <property type="term" value="F:ABC-type transporter activity"/>
    <property type="evidence" value="ECO:0007669"/>
    <property type="project" value="InterPro"/>
</dbReference>
<evidence type="ECO:0000256" key="5">
    <source>
        <dbReference type="ARBA" id="ARBA00022692"/>
    </source>
</evidence>